<comment type="caution">
    <text evidence="1">The sequence shown here is derived from an EMBL/GenBank/DDBJ whole genome shotgun (WGS) entry which is preliminary data.</text>
</comment>
<protein>
    <submittedName>
        <fullName evidence="1">Uncharacterized protein</fullName>
    </submittedName>
</protein>
<organism evidence="1 2">
    <name type="scientific">Chiloscyllium punctatum</name>
    <name type="common">Brownbanded bambooshark</name>
    <name type="synonym">Hemiscyllium punctatum</name>
    <dbReference type="NCBI Taxonomy" id="137246"/>
    <lineage>
        <taxon>Eukaryota</taxon>
        <taxon>Metazoa</taxon>
        <taxon>Chordata</taxon>
        <taxon>Craniata</taxon>
        <taxon>Vertebrata</taxon>
        <taxon>Chondrichthyes</taxon>
        <taxon>Elasmobranchii</taxon>
        <taxon>Galeomorphii</taxon>
        <taxon>Galeoidea</taxon>
        <taxon>Orectolobiformes</taxon>
        <taxon>Hemiscylliidae</taxon>
        <taxon>Chiloscyllium</taxon>
    </lineage>
</organism>
<name>A0A401SC93_CHIPU</name>
<sequence>MPNGLLQCCNIKLGGRVNCEEDAEMLQCNVNKLDAPALLDYLIYQPSQFKHLPLSQTDILFYPQLCEAFSRKN</sequence>
<accession>A0A401SC93</accession>
<dbReference type="Proteomes" id="UP000287033">
    <property type="component" value="Unassembled WGS sequence"/>
</dbReference>
<reference evidence="1 2" key="1">
    <citation type="journal article" date="2018" name="Nat. Ecol. Evol.">
        <title>Shark genomes provide insights into elasmobranch evolution and the origin of vertebrates.</title>
        <authorList>
            <person name="Hara Y"/>
            <person name="Yamaguchi K"/>
            <person name="Onimaru K"/>
            <person name="Kadota M"/>
            <person name="Koyanagi M"/>
            <person name="Keeley SD"/>
            <person name="Tatsumi K"/>
            <person name="Tanaka K"/>
            <person name="Motone F"/>
            <person name="Kageyama Y"/>
            <person name="Nozu R"/>
            <person name="Adachi N"/>
            <person name="Nishimura O"/>
            <person name="Nakagawa R"/>
            <person name="Tanegashima C"/>
            <person name="Kiyatake I"/>
            <person name="Matsumoto R"/>
            <person name="Murakumo K"/>
            <person name="Nishida K"/>
            <person name="Terakita A"/>
            <person name="Kuratani S"/>
            <person name="Sato K"/>
            <person name="Hyodo S Kuraku.S."/>
        </authorList>
    </citation>
    <scope>NUCLEOTIDE SEQUENCE [LARGE SCALE GENOMIC DNA]</scope>
</reference>
<evidence type="ECO:0000313" key="2">
    <source>
        <dbReference type="Proteomes" id="UP000287033"/>
    </source>
</evidence>
<dbReference type="AlphaFoldDB" id="A0A401SC93"/>
<evidence type="ECO:0000313" key="1">
    <source>
        <dbReference type="EMBL" id="GCC28022.1"/>
    </source>
</evidence>
<gene>
    <name evidence="1" type="ORF">chiPu_0006448</name>
</gene>
<dbReference type="EMBL" id="BEZZ01000188">
    <property type="protein sequence ID" value="GCC28022.1"/>
    <property type="molecule type" value="Genomic_DNA"/>
</dbReference>
<keyword evidence="2" id="KW-1185">Reference proteome</keyword>
<proteinExistence type="predicted"/>